<reference evidence="1 2" key="1">
    <citation type="submission" date="2018-06" db="EMBL/GenBank/DDBJ databases">
        <authorList>
            <consortium name="Pathogen Informatics"/>
            <person name="Doyle S."/>
        </authorList>
    </citation>
    <scope>NUCLEOTIDE SEQUENCE [LARGE SCALE GENOMIC DNA]</scope>
    <source>
        <strain evidence="1 2">NCTC13294</strain>
    </source>
</reference>
<keyword evidence="2" id="KW-1185">Reference proteome</keyword>
<name>A0A381E0A5_9GAMM</name>
<gene>
    <name evidence="1" type="ORF">NCTC13294_00455</name>
</gene>
<proteinExistence type="predicted"/>
<evidence type="ECO:0000313" key="2">
    <source>
        <dbReference type="Proteomes" id="UP000254572"/>
    </source>
</evidence>
<organism evidence="1 2">
    <name type="scientific">Cardiobacterium valvarum</name>
    <dbReference type="NCBI Taxonomy" id="194702"/>
    <lineage>
        <taxon>Bacteria</taxon>
        <taxon>Pseudomonadati</taxon>
        <taxon>Pseudomonadota</taxon>
        <taxon>Gammaproteobacteria</taxon>
        <taxon>Cardiobacteriales</taxon>
        <taxon>Cardiobacteriaceae</taxon>
        <taxon>Cardiobacterium</taxon>
    </lineage>
</organism>
<evidence type="ECO:0000313" key="1">
    <source>
        <dbReference type="EMBL" id="SUX19206.1"/>
    </source>
</evidence>
<dbReference type="EMBL" id="UFUW01000001">
    <property type="protein sequence ID" value="SUX19206.1"/>
    <property type="molecule type" value="Genomic_DNA"/>
</dbReference>
<dbReference type="AlphaFoldDB" id="A0A381E0A5"/>
<protein>
    <submittedName>
        <fullName evidence="1">Uncharacterized protein</fullName>
    </submittedName>
</protein>
<sequence>MRVRRCVCHIPCDVSCKRSFLSLRKHHANHHFSMIHQLIIHRFPMYSHNLGYSDANFRRSFKAVCAGALPSGWLRGFVTSRFVCCPHPNPSAGYPQKRSRFCGKRPVGEGLFCRVRRACAKVIGIHTVCAPLPCPPHRAICPRGAAVAGRRRCSRSGLRRVVLPPALFLVRL</sequence>
<dbReference type="Proteomes" id="UP000254572">
    <property type="component" value="Unassembled WGS sequence"/>
</dbReference>
<accession>A0A381E0A5</accession>